<name>A0A5J5FBS0_9PEZI</name>
<dbReference type="OrthoDB" id="2922289at2759"/>
<dbReference type="Proteomes" id="UP000326924">
    <property type="component" value="Unassembled WGS sequence"/>
</dbReference>
<gene>
    <name evidence="2" type="ORF">FN846DRAFT_926280</name>
</gene>
<evidence type="ECO:0000256" key="1">
    <source>
        <dbReference type="SAM" id="MobiDB-lite"/>
    </source>
</evidence>
<feature type="region of interest" description="Disordered" evidence="1">
    <location>
        <begin position="223"/>
        <end position="246"/>
    </location>
</feature>
<evidence type="ECO:0000313" key="3">
    <source>
        <dbReference type="Proteomes" id="UP000326924"/>
    </source>
</evidence>
<comment type="caution">
    <text evidence="2">The sequence shown here is derived from an EMBL/GenBank/DDBJ whole genome shotgun (WGS) entry which is preliminary data.</text>
</comment>
<keyword evidence="3" id="KW-1185">Reference proteome</keyword>
<feature type="compositionally biased region" description="Basic and acidic residues" evidence="1">
    <location>
        <begin position="225"/>
        <end position="235"/>
    </location>
</feature>
<proteinExistence type="predicted"/>
<dbReference type="PANTHER" id="PTHR40788:SF2">
    <property type="entry name" value="CLR5 DOMAIN-CONTAINING PROTEIN"/>
    <property type="match status" value="1"/>
</dbReference>
<dbReference type="EMBL" id="VXIS01000004">
    <property type="protein sequence ID" value="KAA8914689.1"/>
    <property type="molecule type" value="Genomic_DNA"/>
</dbReference>
<accession>A0A5J5FBS0</accession>
<dbReference type="PANTHER" id="PTHR40788">
    <property type="entry name" value="CLR5 DOMAIN-CONTAINING PROTEIN-RELATED"/>
    <property type="match status" value="1"/>
</dbReference>
<evidence type="ECO:0008006" key="4">
    <source>
        <dbReference type="Google" id="ProtNLM"/>
    </source>
</evidence>
<dbReference type="AlphaFoldDB" id="A0A5J5FBS0"/>
<organism evidence="2 3">
    <name type="scientific">Sphaerosporella brunnea</name>
    <dbReference type="NCBI Taxonomy" id="1250544"/>
    <lineage>
        <taxon>Eukaryota</taxon>
        <taxon>Fungi</taxon>
        <taxon>Dikarya</taxon>
        <taxon>Ascomycota</taxon>
        <taxon>Pezizomycotina</taxon>
        <taxon>Pezizomycetes</taxon>
        <taxon>Pezizales</taxon>
        <taxon>Pyronemataceae</taxon>
        <taxon>Sphaerosporella</taxon>
    </lineage>
</organism>
<evidence type="ECO:0000313" key="2">
    <source>
        <dbReference type="EMBL" id="KAA8914689.1"/>
    </source>
</evidence>
<dbReference type="InParanoid" id="A0A5J5FBS0"/>
<protein>
    <recommendedName>
        <fullName evidence="4">Ipa protein</fullName>
    </recommendedName>
</protein>
<sequence length="723" mass="81569">MNRASSSPPGVHGFAVIVAWRELAKRHARDKDAIAATWRAMGPEERESMLLEAVLGGDLPRHANDRPGNFNAFLTPEMNVKNLITGDNLLDMMWMRATTPIHDAYVADINLVREAARKYNFEPVAGNGVYQFLDEENWGRLLEIATHAPRNVRQNLLDMGKGYAMVTEADGKLVLERQWKIYPYLQILADDIMEHKRKLENPGAGPVKRKAADKATVVQSLQQLDLDKKGSDRKEKQKPKNKTTVQDVRSIASEQYKTIDDHLHLLREEPQYLANIAGQHYFFSAPDVAIPDEHGRPDSAQMMTGAYCNRVIKEAFGDTFEAYGNWKTINTLLSALEEKPVSDSPITKELWSLCSRELTRARLLFKRMLQADHKISTYFVRHGSSVHLKAPLVIRGKKDRHLELLIGIARMDASDPDPDVAIAEALKEIHQLEEEVPKFRENINDQVGAALGDVAVITALMVKLRSLVAIPKQPTVVFVKSLQERMSRLKEAWESVERDDYASPVSKLKDPGMAEAYYGILADECVKRLNVRLDRLFDDCIETALCRTIETMETMELQSLNRRCQIPWDPFVDAVGEKKPLPDSSAEKREKIKTRGTPAAEYLVQQNHLPSKKVNPTATEKIPISSNAAKTLKKLFSPAASQSSSGVPWSAFLAAMTNLGFSTEPLWGSVVRFKKTESEVINIHRPHPGDRFEGFSASRLRARLMRRFGWCAESFVVEKKKKQ</sequence>
<reference evidence="2 3" key="1">
    <citation type="submission" date="2019-09" db="EMBL/GenBank/DDBJ databases">
        <title>Draft genome of the ectomycorrhizal ascomycete Sphaerosporella brunnea.</title>
        <authorList>
            <consortium name="DOE Joint Genome Institute"/>
            <person name="Benucci G.M."/>
            <person name="Marozzi G."/>
            <person name="Antonielli L."/>
            <person name="Sanchez S."/>
            <person name="Marco P."/>
            <person name="Wang X."/>
            <person name="Falini L.B."/>
            <person name="Barry K."/>
            <person name="Haridas S."/>
            <person name="Lipzen A."/>
            <person name="Labutti K."/>
            <person name="Grigoriev I.V."/>
            <person name="Murat C."/>
            <person name="Martin F."/>
            <person name="Albertini E."/>
            <person name="Donnini D."/>
            <person name="Bonito G."/>
        </authorList>
    </citation>
    <scope>NUCLEOTIDE SEQUENCE [LARGE SCALE GENOMIC DNA]</scope>
    <source>
        <strain evidence="2 3">Sb_GMNB300</strain>
    </source>
</reference>